<gene>
    <name evidence="1" type="ORF">HX882_33755</name>
</gene>
<dbReference type="Proteomes" id="UP000539985">
    <property type="component" value="Unassembled WGS sequence"/>
</dbReference>
<evidence type="ECO:0000313" key="1">
    <source>
        <dbReference type="EMBL" id="NWC00842.1"/>
    </source>
</evidence>
<comment type="caution">
    <text evidence="1">The sequence shown here is derived from an EMBL/GenBank/DDBJ whole genome shotgun (WGS) entry which is preliminary data.</text>
</comment>
<dbReference type="AlphaFoldDB" id="A0A7Y7XJN4"/>
<protein>
    <submittedName>
        <fullName evidence="1">Tail assembly protein</fullName>
    </submittedName>
</protein>
<evidence type="ECO:0000313" key="2">
    <source>
        <dbReference type="Proteomes" id="UP000539985"/>
    </source>
</evidence>
<accession>A0A7Y7XJN4</accession>
<name>A0A7Y7XJN4_9PSED</name>
<reference evidence="1 2" key="1">
    <citation type="submission" date="2020-04" db="EMBL/GenBank/DDBJ databases">
        <title>Molecular characterization of pseudomonads from Agaricus bisporus reveal novel blotch 2 pathogens in Western Europe.</title>
        <authorList>
            <person name="Taparia T."/>
            <person name="Krijger M."/>
            <person name="Haynes E."/>
            <person name="Elpinstone J.G."/>
            <person name="Noble R."/>
            <person name="Van Der Wolf J."/>
        </authorList>
    </citation>
    <scope>NUCLEOTIDE SEQUENCE [LARGE SCALE GENOMIC DNA]</scope>
    <source>
        <strain evidence="1 2">H7001</strain>
    </source>
</reference>
<sequence length="194" mass="20511">MTPRTEKMQTVIVSGSLIRITSKREHPICTEAGSSVRGILGYFRQFPGFERHMAESASRGLKYAVFVGKQNIGEGDLDKPTGREVIRIVPVIAGSKRAGLLQTIIGVVLIVLSPFTNGATLAPGIALAAGGVIQMLSPQAKGLGTQDSPNNRPSYSFSGPVNTSIQGNPVPLLYGRMIVGSAVISAGIYTENQM</sequence>
<dbReference type="EMBL" id="JACAQB010000042">
    <property type="protein sequence ID" value="NWC00842.1"/>
    <property type="molecule type" value="Genomic_DNA"/>
</dbReference>
<organism evidence="1 2">
    <name type="scientific">Pseudomonas gingeri</name>
    <dbReference type="NCBI Taxonomy" id="117681"/>
    <lineage>
        <taxon>Bacteria</taxon>
        <taxon>Pseudomonadati</taxon>
        <taxon>Pseudomonadota</taxon>
        <taxon>Gammaproteobacteria</taxon>
        <taxon>Pseudomonadales</taxon>
        <taxon>Pseudomonadaceae</taxon>
        <taxon>Pseudomonas</taxon>
    </lineage>
</organism>
<proteinExistence type="predicted"/>
<dbReference type="RefSeq" id="WP_177105981.1">
    <property type="nucleotide sequence ID" value="NZ_JACAQB010000042.1"/>
</dbReference>